<evidence type="ECO:0000313" key="1">
    <source>
        <dbReference type="EMBL" id="AFV00407.1"/>
    </source>
</evidence>
<keyword evidence="2" id="KW-1185">Reference proteome</keyword>
<dbReference type="AlphaFoldDB" id="K4KN02"/>
<name>K4KN02_SIMAS</name>
<organism evidence="1 2">
    <name type="scientific">Simiduia agarivorans (strain DSM 21679 / JCM 13881 / BCRC 17597 / SA1)</name>
    <dbReference type="NCBI Taxonomy" id="1117647"/>
    <lineage>
        <taxon>Bacteria</taxon>
        <taxon>Pseudomonadati</taxon>
        <taxon>Pseudomonadota</taxon>
        <taxon>Gammaproteobacteria</taxon>
        <taxon>Cellvibrionales</taxon>
        <taxon>Cellvibrionaceae</taxon>
        <taxon>Simiduia</taxon>
    </lineage>
</organism>
<sequence>MLALGGGPQLHTDKQTNRAIALDAHLLSHRYSAVQTWHLGFSAAHLSAHTPDAENNALWALSIYPQLNLPLPWAKSHDAFFYVRTLAPTWISETRLGERKQGNHFVFQSQVGVGFRFGEQNRWSANLGYRHYSNAGLDEPNEGMDATLLLTLGRRL</sequence>
<protein>
    <submittedName>
        <fullName evidence="1">Lipid a 3-O-deacylase-related protein</fullName>
    </submittedName>
</protein>
<gene>
    <name evidence="1" type="ordered locus">M5M_16380</name>
</gene>
<dbReference type="InterPro" id="IPR018550">
    <property type="entry name" value="Lipid-A_deacylase-rel"/>
</dbReference>
<dbReference type="Proteomes" id="UP000000466">
    <property type="component" value="Chromosome"/>
</dbReference>
<proteinExistence type="predicted"/>
<reference evidence="1 2" key="1">
    <citation type="journal article" date="2013" name="Genome Announc.">
        <title>Complete genome sequence of Simiduia agarivorans SA1(T), a marine bacterium able to degrade a variety of polysaccharides.</title>
        <authorList>
            <person name="Lin S.Y."/>
            <person name="Shieh W.Y."/>
            <person name="Chen J.S."/>
            <person name="Tang S.L."/>
        </authorList>
    </citation>
    <scope>NUCLEOTIDE SEQUENCE [LARGE SCALE GENOMIC DNA]</scope>
    <source>
        <strain evidence="2">DSM 21679 / JCM 13881 / BCRC 17597 / SA1</strain>
    </source>
</reference>
<dbReference type="KEGG" id="saga:M5M_16380"/>
<accession>K4KN02</accession>
<dbReference type="eggNOG" id="ENOG5033KJA">
    <property type="taxonomic scope" value="Bacteria"/>
</dbReference>
<evidence type="ECO:0000313" key="2">
    <source>
        <dbReference type="Proteomes" id="UP000000466"/>
    </source>
</evidence>
<dbReference type="HOGENOM" id="CLU_1685406_0_0_6"/>
<dbReference type="Gene3D" id="2.40.160.20">
    <property type="match status" value="1"/>
</dbReference>
<dbReference type="STRING" id="1117647.M5M_16380"/>
<dbReference type="EMBL" id="CP003746">
    <property type="protein sequence ID" value="AFV00407.1"/>
    <property type="molecule type" value="Genomic_DNA"/>
</dbReference>
<dbReference type="Pfam" id="PF09411">
    <property type="entry name" value="PagL"/>
    <property type="match status" value="1"/>
</dbReference>